<accession>A0ABP8E1N4</accession>
<gene>
    <name evidence="4" type="ORF">GCM10022256_16780</name>
</gene>
<feature type="transmembrane region" description="Helical" evidence="3">
    <location>
        <begin position="24"/>
        <end position="45"/>
    </location>
</feature>
<keyword evidence="3" id="KW-1133">Transmembrane helix</keyword>
<dbReference type="Proteomes" id="UP001501594">
    <property type="component" value="Unassembled WGS sequence"/>
</dbReference>
<evidence type="ECO:0000313" key="5">
    <source>
        <dbReference type="Proteomes" id="UP001501594"/>
    </source>
</evidence>
<evidence type="ECO:0000256" key="1">
    <source>
        <dbReference type="ARBA" id="ARBA00022801"/>
    </source>
</evidence>
<keyword evidence="3" id="KW-0472">Membrane</keyword>
<keyword evidence="3" id="KW-0812">Transmembrane</keyword>
<keyword evidence="5" id="KW-1185">Reference proteome</keyword>
<protein>
    <submittedName>
        <fullName evidence="4">Class E sortase</fullName>
    </submittedName>
</protein>
<sequence>MTDPDEPAASGAVRVRAPRRRTSVFGVLGEILITLGVVVLLFIVWQQWFNDIVVSGDTKAQASKLSQQLHDEAGVGPSVKPGRDYGTPPVTPAATDGKQFGVLYVPRFGSDYQVPIAGGTDTTQTLNTGDAGHYDSTQMPGATGNFAIAGHRTTHGAPFADIAELRVGDHFYVQTKQGYYTYTFRNLQYVKPTQIQVLQQVPDAPTVSTTSKDRLITLTSCNPKYSAAERIIAYGVLTSWQPLSAGAPGEITKIVAKG</sequence>
<proteinExistence type="predicted"/>
<evidence type="ECO:0000256" key="3">
    <source>
        <dbReference type="SAM" id="Phobius"/>
    </source>
</evidence>
<dbReference type="Gene3D" id="2.40.260.10">
    <property type="entry name" value="Sortase"/>
    <property type="match status" value="1"/>
</dbReference>
<evidence type="ECO:0000256" key="2">
    <source>
        <dbReference type="SAM" id="MobiDB-lite"/>
    </source>
</evidence>
<dbReference type="InterPro" id="IPR042003">
    <property type="entry name" value="Sortase_E"/>
</dbReference>
<dbReference type="CDD" id="cd05830">
    <property type="entry name" value="Sortase_E"/>
    <property type="match status" value="1"/>
</dbReference>
<dbReference type="InterPro" id="IPR053465">
    <property type="entry name" value="Sortase_Class_E"/>
</dbReference>
<dbReference type="NCBIfam" id="NF033747">
    <property type="entry name" value="class_E_sortase"/>
    <property type="match status" value="1"/>
</dbReference>
<keyword evidence="1" id="KW-0378">Hydrolase</keyword>
<evidence type="ECO:0000313" key="4">
    <source>
        <dbReference type="EMBL" id="GAA4266066.1"/>
    </source>
</evidence>
<dbReference type="EMBL" id="BAABAU010000001">
    <property type="protein sequence ID" value="GAA4266066.1"/>
    <property type="molecule type" value="Genomic_DNA"/>
</dbReference>
<dbReference type="InterPro" id="IPR023365">
    <property type="entry name" value="Sortase_dom-sf"/>
</dbReference>
<dbReference type="Pfam" id="PF04203">
    <property type="entry name" value="Sortase"/>
    <property type="match status" value="1"/>
</dbReference>
<feature type="region of interest" description="Disordered" evidence="2">
    <location>
        <begin position="69"/>
        <end position="94"/>
    </location>
</feature>
<reference evidence="5" key="1">
    <citation type="journal article" date="2019" name="Int. J. Syst. Evol. Microbiol.">
        <title>The Global Catalogue of Microorganisms (GCM) 10K type strain sequencing project: providing services to taxonomists for standard genome sequencing and annotation.</title>
        <authorList>
            <consortium name="The Broad Institute Genomics Platform"/>
            <consortium name="The Broad Institute Genome Sequencing Center for Infectious Disease"/>
            <person name="Wu L."/>
            <person name="Ma J."/>
        </authorList>
    </citation>
    <scope>NUCLEOTIDE SEQUENCE [LARGE SCALE GENOMIC DNA]</scope>
    <source>
        <strain evidence="5">JCM 17442</strain>
    </source>
</reference>
<dbReference type="NCBIfam" id="TIGR01076">
    <property type="entry name" value="sortase_fam"/>
    <property type="match status" value="1"/>
</dbReference>
<dbReference type="RefSeq" id="WP_344794962.1">
    <property type="nucleotide sequence ID" value="NZ_BAABAU010000001.1"/>
</dbReference>
<organism evidence="4 5">
    <name type="scientific">Frondihabitans peucedani</name>
    <dbReference type="NCBI Taxonomy" id="598626"/>
    <lineage>
        <taxon>Bacteria</taxon>
        <taxon>Bacillati</taxon>
        <taxon>Actinomycetota</taxon>
        <taxon>Actinomycetes</taxon>
        <taxon>Micrococcales</taxon>
        <taxon>Microbacteriaceae</taxon>
        <taxon>Frondihabitans</taxon>
    </lineage>
</organism>
<dbReference type="InterPro" id="IPR005754">
    <property type="entry name" value="Sortase"/>
</dbReference>
<dbReference type="SUPFAM" id="SSF63817">
    <property type="entry name" value="Sortase"/>
    <property type="match status" value="1"/>
</dbReference>
<name>A0ABP8E1N4_9MICO</name>
<comment type="caution">
    <text evidence="4">The sequence shown here is derived from an EMBL/GenBank/DDBJ whole genome shotgun (WGS) entry which is preliminary data.</text>
</comment>